<keyword evidence="9 15" id="KW-0479">Metal-binding</keyword>
<dbReference type="EMBL" id="VBOY01000124">
    <property type="protein sequence ID" value="TMQ62761.1"/>
    <property type="molecule type" value="Genomic_DNA"/>
</dbReference>
<evidence type="ECO:0000313" key="18">
    <source>
        <dbReference type="Proteomes" id="UP000316609"/>
    </source>
</evidence>
<dbReference type="PANTHER" id="PTHR43340:SF1">
    <property type="entry name" value="HYPOXANTHINE PHOSPHORIBOSYLTRANSFERASE"/>
    <property type="match status" value="1"/>
</dbReference>
<dbReference type="InterPro" id="IPR050408">
    <property type="entry name" value="HGPRT"/>
</dbReference>
<dbReference type="GO" id="GO:0004422">
    <property type="term" value="F:hypoxanthine phosphoribosyltransferase activity"/>
    <property type="evidence" value="ECO:0007669"/>
    <property type="project" value="InterPro"/>
</dbReference>
<dbReference type="UniPathway" id="UPA00591">
    <property type="reaction ID" value="UER00648"/>
</dbReference>
<evidence type="ECO:0000256" key="13">
    <source>
        <dbReference type="ARBA" id="ARBA00048811"/>
    </source>
</evidence>
<evidence type="ECO:0000256" key="7">
    <source>
        <dbReference type="ARBA" id="ARBA00022676"/>
    </source>
</evidence>
<protein>
    <recommendedName>
        <fullName evidence="5 15">Hypoxanthine phosphoribosyltransferase</fullName>
        <ecNumber evidence="5 15">2.4.2.8</ecNumber>
    </recommendedName>
</protein>
<dbReference type="GO" id="GO:0006178">
    <property type="term" value="P:guanine salvage"/>
    <property type="evidence" value="ECO:0007669"/>
    <property type="project" value="TreeGrafter"/>
</dbReference>
<dbReference type="PANTHER" id="PTHR43340">
    <property type="entry name" value="HYPOXANTHINE-GUANINE PHOSPHORIBOSYLTRANSFERASE"/>
    <property type="match status" value="1"/>
</dbReference>
<evidence type="ECO:0000256" key="4">
    <source>
        <dbReference type="ARBA" id="ARBA00008391"/>
    </source>
</evidence>
<evidence type="ECO:0000256" key="12">
    <source>
        <dbReference type="ARBA" id="ARBA00022842"/>
    </source>
</evidence>
<evidence type="ECO:0000256" key="10">
    <source>
        <dbReference type="ARBA" id="ARBA00022726"/>
    </source>
</evidence>
<dbReference type="NCBIfam" id="TIGR01203">
    <property type="entry name" value="HGPRTase"/>
    <property type="match status" value="1"/>
</dbReference>
<comment type="catalytic activity">
    <reaction evidence="14">
        <text>IMP + diphosphate = hypoxanthine + 5-phospho-alpha-D-ribose 1-diphosphate</text>
        <dbReference type="Rhea" id="RHEA:17973"/>
        <dbReference type="ChEBI" id="CHEBI:17368"/>
        <dbReference type="ChEBI" id="CHEBI:33019"/>
        <dbReference type="ChEBI" id="CHEBI:58017"/>
        <dbReference type="ChEBI" id="CHEBI:58053"/>
        <dbReference type="EC" id="2.4.2.8"/>
    </reaction>
    <physiologicalReaction direction="right-to-left" evidence="14">
        <dbReference type="Rhea" id="RHEA:17975"/>
    </physiologicalReaction>
</comment>
<evidence type="ECO:0000256" key="9">
    <source>
        <dbReference type="ARBA" id="ARBA00022723"/>
    </source>
</evidence>
<dbReference type="GO" id="GO:0032264">
    <property type="term" value="P:IMP salvage"/>
    <property type="evidence" value="ECO:0007669"/>
    <property type="project" value="UniProtKB-UniPathway"/>
</dbReference>
<dbReference type="AlphaFoldDB" id="A0A538TGM8"/>
<gene>
    <name evidence="17" type="primary">hpt</name>
    <name evidence="17" type="ORF">E6K78_11280</name>
</gene>
<dbReference type="GO" id="GO:0000166">
    <property type="term" value="F:nucleotide binding"/>
    <property type="evidence" value="ECO:0007669"/>
    <property type="project" value="UniProtKB-KW"/>
</dbReference>
<keyword evidence="8 15" id="KW-0808">Transferase</keyword>
<organism evidence="17 18">
    <name type="scientific">Eiseniibacteriota bacterium</name>
    <dbReference type="NCBI Taxonomy" id="2212470"/>
    <lineage>
        <taxon>Bacteria</taxon>
        <taxon>Candidatus Eiseniibacteriota</taxon>
    </lineage>
</organism>
<dbReference type="GO" id="GO:0005829">
    <property type="term" value="C:cytosol"/>
    <property type="evidence" value="ECO:0007669"/>
    <property type="project" value="TreeGrafter"/>
</dbReference>
<evidence type="ECO:0000313" key="17">
    <source>
        <dbReference type="EMBL" id="TMQ62761.1"/>
    </source>
</evidence>
<dbReference type="GO" id="GO:0046100">
    <property type="term" value="P:hypoxanthine metabolic process"/>
    <property type="evidence" value="ECO:0007669"/>
    <property type="project" value="TreeGrafter"/>
</dbReference>
<evidence type="ECO:0000256" key="2">
    <source>
        <dbReference type="ARBA" id="ARBA00004496"/>
    </source>
</evidence>
<evidence type="ECO:0000256" key="5">
    <source>
        <dbReference type="ARBA" id="ARBA00011895"/>
    </source>
</evidence>
<keyword evidence="10 15" id="KW-0660">Purine salvage</keyword>
<evidence type="ECO:0000256" key="1">
    <source>
        <dbReference type="ARBA" id="ARBA00001946"/>
    </source>
</evidence>
<dbReference type="InterPro" id="IPR005904">
    <property type="entry name" value="Hxn_phspho_trans"/>
</dbReference>
<comment type="catalytic activity">
    <reaction evidence="13">
        <text>GMP + diphosphate = guanine + 5-phospho-alpha-D-ribose 1-diphosphate</text>
        <dbReference type="Rhea" id="RHEA:25424"/>
        <dbReference type="ChEBI" id="CHEBI:16235"/>
        <dbReference type="ChEBI" id="CHEBI:33019"/>
        <dbReference type="ChEBI" id="CHEBI:58017"/>
        <dbReference type="ChEBI" id="CHEBI:58115"/>
        <dbReference type="EC" id="2.4.2.8"/>
    </reaction>
    <physiologicalReaction direction="right-to-left" evidence="13">
        <dbReference type="Rhea" id="RHEA:25426"/>
    </physiologicalReaction>
</comment>
<keyword evidence="6 15" id="KW-0963">Cytoplasm</keyword>
<dbReference type="GO" id="GO:0032263">
    <property type="term" value="P:GMP salvage"/>
    <property type="evidence" value="ECO:0007669"/>
    <property type="project" value="TreeGrafter"/>
</dbReference>
<proteinExistence type="inferred from homology"/>
<keyword evidence="11 15" id="KW-0547">Nucleotide-binding</keyword>
<name>A0A538TGM8_UNCEI</name>
<keyword evidence="12 15" id="KW-0460">Magnesium</keyword>
<comment type="caution">
    <text evidence="17">The sequence shown here is derived from an EMBL/GenBank/DDBJ whole genome shotgun (WGS) entry which is preliminary data.</text>
</comment>
<dbReference type="InterPro" id="IPR000836">
    <property type="entry name" value="PRTase_dom"/>
</dbReference>
<dbReference type="GO" id="GO:0006166">
    <property type="term" value="P:purine ribonucleoside salvage"/>
    <property type="evidence" value="ECO:0007669"/>
    <property type="project" value="UniProtKB-KW"/>
</dbReference>
<reference evidence="17 18" key="1">
    <citation type="journal article" date="2019" name="Nat. Microbiol.">
        <title>Mediterranean grassland soil C-N compound turnover is dependent on rainfall and depth, and is mediated by genomically divergent microorganisms.</title>
        <authorList>
            <person name="Diamond S."/>
            <person name="Andeer P.F."/>
            <person name="Li Z."/>
            <person name="Crits-Christoph A."/>
            <person name="Burstein D."/>
            <person name="Anantharaman K."/>
            <person name="Lane K.R."/>
            <person name="Thomas B.C."/>
            <person name="Pan C."/>
            <person name="Northen T.R."/>
            <person name="Banfield J.F."/>
        </authorList>
    </citation>
    <scope>NUCLEOTIDE SEQUENCE [LARGE SCALE GENOMIC DNA]</scope>
    <source>
        <strain evidence="17">WS_8</strain>
    </source>
</reference>
<evidence type="ECO:0000259" key="16">
    <source>
        <dbReference type="Pfam" id="PF00156"/>
    </source>
</evidence>
<evidence type="ECO:0000256" key="6">
    <source>
        <dbReference type="ARBA" id="ARBA00022490"/>
    </source>
</evidence>
<accession>A0A538TGM8</accession>
<dbReference type="EC" id="2.4.2.8" evidence="5 15"/>
<sequence length="190" mass="20298">MHGVTTESQGAKAPLAGAGELRVLLTADQIASRVRALGLEIARDYDGERPLLVAVLKGACMFQADLARASALDLELDFLSVSSYGSDTTAQGPPRLISDVRGDVAGRHVLLCEGVVDSGRTVSYILDALGSRRPASLVVAALLNKLPCRKIEVPLRYVGFSIGADFVVGYGLDRAERYRNLPFIGIPEEM</sequence>
<dbReference type="CDD" id="cd06223">
    <property type="entry name" value="PRTases_typeI"/>
    <property type="match status" value="1"/>
</dbReference>
<dbReference type="Proteomes" id="UP000316609">
    <property type="component" value="Unassembled WGS sequence"/>
</dbReference>
<keyword evidence="7 15" id="KW-0328">Glycosyltransferase</keyword>
<evidence type="ECO:0000256" key="11">
    <source>
        <dbReference type="ARBA" id="ARBA00022741"/>
    </source>
</evidence>
<dbReference type="GO" id="GO:0000287">
    <property type="term" value="F:magnesium ion binding"/>
    <property type="evidence" value="ECO:0007669"/>
    <property type="project" value="TreeGrafter"/>
</dbReference>
<evidence type="ECO:0000256" key="3">
    <source>
        <dbReference type="ARBA" id="ARBA00004669"/>
    </source>
</evidence>
<evidence type="ECO:0000256" key="15">
    <source>
        <dbReference type="RuleBase" id="RU364099"/>
    </source>
</evidence>
<dbReference type="Gene3D" id="3.40.50.2020">
    <property type="match status" value="1"/>
</dbReference>
<evidence type="ECO:0000256" key="8">
    <source>
        <dbReference type="ARBA" id="ARBA00022679"/>
    </source>
</evidence>
<dbReference type="InterPro" id="IPR029057">
    <property type="entry name" value="PRTase-like"/>
</dbReference>
<dbReference type="GO" id="GO:0052657">
    <property type="term" value="F:guanine phosphoribosyltransferase activity"/>
    <property type="evidence" value="ECO:0007669"/>
    <property type="project" value="RHEA"/>
</dbReference>
<evidence type="ECO:0000256" key="14">
    <source>
        <dbReference type="ARBA" id="ARBA00049402"/>
    </source>
</evidence>
<comment type="subcellular location">
    <subcellularLocation>
        <location evidence="2 15">Cytoplasm</location>
    </subcellularLocation>
</comment>
<comment type="cofactor">
    <cofactor evidence="1 15">
        <name>Mg(2+)</name>
        <dbReference type="ChEBI" id="CHEBI:18420"/>
    </cofactor>
</comment>
<comment type="pathway">
    <text evidence="3 15">Purine metabolism; IMP biosynthesis via salvage pathway; IMP from hypoxanthine: step 1/1.</text>
</comment>
<dbReference type="SUPFAM" id="SSF53271">
    <property type="entry name" value="PRTase-like"/>
    <property type="match status" value="1"/>
</dbReference>
<dbReference type="Pfam" id="PF00156">
    <property type="entry name" value="Pribosyltran"/>
    <property type="match status" value="1"/>
</dbReference>
<feature type="domain" description="Phosphoribosyltransferase" evidence="16">
    <location>
        <begin position="28"/>
        <end position="173"/>
    </location>
</feature>
<comment type="similarity">
    <text evidence="4 15">Belongs to the purine/pyrimidine phosphoribosyltransferase family.</text>
</comment>